<feature type="transmembrane region" description="Helical" evidence="1">
    <location>
        <begin position="122"/>
        <end position="141"/>
    </location>
</feature>
<feature type="transmembrane region" description="Helical" evidence="1">
    <location>
        <begin position="553"/>
        <end position="575"/>
    </location>
</feature>
<comment type="caution">
    <text evidence="2">The sequence shown here is derived from an EMBL/GenBank/DDBJ whole genome shotgun (WGS) entry which is preliminary data.</text>
</comment>
<organism evidence="2 3">
    <name type="scientific">Lactiplantibacillus nangangensis</name>
    <dbReference type="NCBI Taxonomy" id="2559917"/>
    <lineage>
        <taxon>Bacteria</taxon>
        <taxon>Bacillati</taxon>
        <taxon>Bacillota</taxon>
        <taxon>Bacilli</taxon>
        <taxon>Lactobacillales</taxon>
        <taxon>Lactobacillaceae</taxon>
        <taxon>Lactiplantibacillus</taxon>
    </lineage>
</organism>
<dbReference type="EMBL" id="JBHSSE010000004">
    <property type="protein sequence ID" value="MFC6200825.1"/>
    <property type="molecule type" value="Genomic_DNA"/>
</dbReference>
<dbReference type="RefSeq" id="WP_137617307.1">
    <property type="nucleotide sequence ID" value="NZ_BJDI01000021.1"/>
</dbReference>
<reference evidence="3" key="1">
    <citation type="journal article" date="2019" name="Int. J. Syst. Evol. Microbiol.">
        <title>The Global Catalogue of Microorganisms (GCM) 10K type strain sequencing project: providing services to taxonomists for standard genome sequencing and annotation.</title>
        <authorList>
            <consortium name="The Broad Institute Genomics Platform"/>
            <consortium name="The Broad Institute Genome Sequencing Center for Infectious Disease"/>
            <person name="Wu L."/>
            <person name="Ma J."/>
        </authorList>
    </citation>
    <scope>NUCLEOTIDE SEQUENCE [LARGE SCALE GENOMIC DNA]</scope>
    <source>
        <strain evidence="3">CCM 8930</strain>
    </source>
</reference>
<protein>
    <recommendedName>
        <fullName evidence="4">Cell division protein</fullName>
    </recommendedName>
</protein>
<feature type="transmembrane region" description="Helical" evidence="1">
    <location>
        <begin position="219"/>
        <end position="238"/>
    </location>
</feature>
<feature type="transmembrane region" description="Helical" evidence="1">
    <location>
        <begin position="147"/>
        <end position="164"/>
    </location>
</feature>
<feature type="transmembrane region" description="Helical" evidence="1">
    <location>
        <begin position="176"/>
        <end position="199"/>
    </location>
</feature>
<gene>
    <name evidence="2" type="ORF">ACFP1L_02805</name>
</gene>
<evidence type="ECO:0000313" key="3">
    <source>
        <dbReference type="Proteomes" id="UP001596171"/>
    </source>
</evidence>
<feature type="transmembrane region" description="Helical" evidence="1">
    <location>
        <begin position="275"/>
        <end position="295"/>
    </location>
</feature>
<accession>A0ABW1SGF8</accession>
<feature type="transmembrane region" description="Helical" evidence="1">
    <location>
        <begin position="302"/>
        <end position="319"/>
    </location>
</feature>
<dbReference type="Proteomes" id="UP001596171">
    <property type="component" value="Unassembled WGS sequence"/>
</dbReference>
<keyword evidence="3" id="KW-1185">Reference proteome</keyword>
<evidence type="ECO:0000313" key="2">
    <source>
        <dbReference type="EMBL" id="MFC6200825.1"/>
    </source>
</evidence>
<evidence type="ECO:0000256" key="1">
    <source>
        <dbReference type="SAM" id="Phobius"/>
    </source>
</evidence>
<feature type="transmembrane region" description="Helical" evidence="1">
    <location>
        <begin position="339"/>
        <end position="359"/>
    </location>
</feature>
<proteinExistence type="predicted"/>
<keyword evidence="1" id="KW-0472">Membrane</keyword>
<name>A0ABW1SGF8_9LACO</name>
<feature type="transmembrane region" description="Helical" evidence="1">
    <location>
        <begin position="78"/>
        <end position="110"/>
    </location>
</feature>
<sequence length="581" mass="65052">MSKNRTAVTMIILAALVMLSPLLLNQQAILGVDGYFQYNRVYEAAMQIKHNNFSFINIYSFQQAGRVVNSLYSPLMTYLAGALLLLVGTWFRFQVVSAFLVLFISGFGMYRAGRKLSLPRNLAIALGIIFLSSNALYGFVIGITWRSIALGLLPLFVGPIIALYEGDWQLKSMLQLGLYLALLAQVQILATVIFIPFLIPFFCHGLRQSGQRANGLLNLLAGALFSLILSLNVILPILEVYGGNKLIAPTTMDLMDQVSLVLQPAYIGVDSSSDIVITIITYALIMGLIVFWRRLGAFTKHLSIVSITYVLVGTSLFPWDTIQTWWPYLQSFLQMPRRISLVGTPFLILATALVYYEAARNTEDLKLQKNLTIASVFLGILSLSLCTQKVARNVHYSFQEKTRLAEGLQTSPSNVVSKLKYMPQLQPDFHTRNLGKLITQVDRATPDYIPITHKIVPDDYGKVYKAYSTNFSKQRHHFHYQVVKNGVKLSWTAKHATTKSVPVVAYRRTQLVLNGHTLKSGEFKHKWIGNLSLKQRRGHNTLTVRYQKSHVTALGSGLTGAVWVIVVAVVCAMRIPLIKEM</sequence>
<keyword evidence="1" id="KW-1133">Transmembrane helix</keyword>
<evidence type="ECO:0008006" key="4">
    <source>
        <dbReference type="Google" id="ProtNLM"/>
    </source>
</evidence>
<keyword evidence="1" id="KW-0812">Transmembrane</keyword>